<keyword evidence="2" id="KW-1185">Reference proteome</keyword>
<name>G9MUX0_HYPVG</name>
<protein>
    <submittedName>
        <fullName evidence="1">Uncharacterized protein</fullName>
    </submittedName>
</protein>
<evidence type="ECO:0000313" key="2">
    <source>
        <dbReference type="Proteomes" id="UP000007115"/>
    </source>
</evidence>
<evidence type="ECO:0000313" key="1">
    <source>
        <dbReference type="EMBL" id="EHK21745.1"/>
    </source>
</evidence>
<dbReference type="OMA" id="RFRINHA"/>
<organism evidence="1 2">
    <name type="scientific">Hypocrea virens (strain Gv29-8 / FGSC 10586)</name>
    <name type="common">Gliocladium virens</name>
    <name type="synonym">Trichoderma virens</name>
    <dbReference type="NCBI Taxonomy" id="413071"/>
    <lineage>
        <taxon>Eukaryota</taxon>
        <taxon>Fungi</taxon>
        <taxon>Dikarya</taxon>
        <taxon>Ascomycota</taxon>
        <taxon>Pezizomycotina</taxon>
        <taxon>Sordariomycetes</taxon>
        <taxon>Hypocreomycetidae</taxon>
        <taxon>Hypocreales</taxon>
        <taxon>Hypocreaceae</taxon>
        <taxon>Trichoderma</taxon>
    </lineage>
</organism>
<dbReference type="RefSeq" id="XP_013955938.1">
    <property type="nucleotide sequence ID" value="XM_014100463.1"/>
</dbReference>
<gene>
    <name evidence="1" type="ORF">TRIVIDRAFT_151866</name>
</gene>
<comment type="caution">
    <text evidence="1">The sequence shown here is derived from an EMBL/GenBank/DDBJ whole genome shotgun (WGS) entry which is preliminary data.</text>
</comment>
<accession>G9MUX0</accession>
<dbReference type="EMBL" id="ABDF02000064">
    <property type="protein sequence ID" value="EHK21745.1"/>
    <property type="molecule type" value="Genomic_DNA"/>
</dbReference>
<dbReference type="GeneID" id="25788165"/>
<dbReference type="InParanoid" id="G9MUX0"/>
<reference evidence="1 2" key="1">
    <citation type="journal article" date="2011" name="Genome Biol.">
        <title>Comparative genome sequence analysis underscores mycoparasitism as the ancestral life style of Trichoderma.</title>
        <authorList>
            <person name="Kubicek C.P."/>
            <person name="Herrera-Estrella A."/>
            <person name="Seidl-Seiboth V."/>
            <person name="Martinez D.A."/>
            <person name="Druzhinina I.S."/>
            <person name="Thon M."/>
            <person name="Zeilinger S."/>
            <person name="Casas-Flores S."/>
            <person name="Horwitz B.A."/>
            <person name="Mukherjee P.K."/>
            <person name="Mukherjee M."/>
            <person name="Kredics L."/>
            <person name="Alcaraz L.D."/>
            <person name="Aerts A."/>
            <person name="Antal Z."/>
            <person name="Atanasova L."/>
            <person name="Cervantes-Badillo M.G."/>
            <person name="Challacombe J."/>
            <person name="Chertkov O."/>
            <person name="McCluskey K."/>
            <person name="Coulpier F."/>
            <person name="Deshpande N."/>
            <person name="von Doehren H."/>
            <person name="Ebbole D.J."/>
            <person name="Esquivel-Naranjo E.U."/>
            <person name="Fekete E."/>
            <person name="Flipphi M."/>
            <person name="Glaser F."/>
            <person name="Gomez-Rodriguez E.Y."/>
            <person name="Gruber S."/>
            <person name="Han C."/>
            <person name="Henrissat B."/>
            <person name="Hermosa R."/>
            <person name="Hernandez-Onate M."/>
            <person name="Karaffa L."/>
            <person name="Kosti I."/>
            <person name="Le Crom S."/>
            <person name="Lindquist E."/>
            <person name="Lucas S."/>
            <person name="Luebeck M."/>
            <person name="Luebeck P.S."/>
            <person name="Margeot A."/>
            <person name="Metz B."/>
            <person name="Misra M."/>
            <person name="Nevalainen H."/>
            <person name="Omann M."/>
            <person name="Packer N."/>
            <person name="Perrone G."/>
            <person name="Uresti-Rivera E.E."/>
            <person name="Salamov A."/>
            <person name="Schmoll M."/>
            <person name="Seiboth B."/>
            <person name="Shapiro H."/>
            <person name="Sukno S."/>
            <person name="Tamayo-Ramos J.A."/>
            <person name="Tisch D."/>
            <person name="Wiest A."/>
            <person name="Wilkinson H.H."/>
            <person name="Zhang M."/>
            <person name="Coutinho P.M."/>
            <person name="Kenerley C.M."/>
            <person name="Monte E."/>
            <person name="Baker S.E."/>
            <person name="Grigoriev I.V."/>
        </authorList>
    </citation>
    <scope>NUCLEOTIDE SEQUENCE [LARGE SCALE GENOMIC DNA]</scope>
    <source>
        <strain evidence="2">Gv29-8 / FGSC 10586</strain>
    </source>
</reference>
<feature type="non-terminal residue" evidence="1">
    <location>
        <position position="1"/>
    </location>
</feature>
<dbReference type="STRING" id="413071.G9MUX0"/>
<proteinExistence type="predicted"/>
<dbReference type="HOGENOM" id="CLU_2489368_0_0_1"/>
<dbReference type="AlphaFoldDB" id="G9MUX0"/>
<sequence length="87" mass="9962">LATRLDLIGNLFAFTIEIMVVTSRFRINHANSGLILSYILPIVPMLQFAIRLLAEVENSLNAVEYLYYYSNKLEEEAPLQTIDVRKS</sequence>
<dbReference type="Proteomes" id="UP000007115">
    <property type="component" value="Unassembled WGS sequence"/>
</dbReference>
<dbReference type="VEuPathDB" id="FungiDB:TRIVIDRAFT_151866"/>
<dbReference type="OrthoDB" id="6500128at2759"/>